<gene>
    <name evidence="2" type="ORF">JOE66_002680</name>
</gene>
<dbReference type="InterPro" id="IPR039422">
    <property type="entry name" value="MarR/SlyA-like"/>
</dbReference>
<proteinExistence type="predicted"/>
<dbReference type="RefSeq" id="WP_205110212.1">
    <property type="nucleotide sequence ID" value="NZ_BAAAHT010000003.1"/>
</dbReference>
<dbReference type="PANTHER" id="PTHR33164:SF43">
    <property type="entry name" value="HTH-TYPE TRANSCRIPTIONAL REPRESSOR YETL"/>
    <property type="match status" value="1"/>
</dbReference>
<accession>A0ABS2L827</accession>
<reference evidence="2 3" key="1">
    <citation type="submission" date="2021-01" db="EMBL/GenBank/DDBJ databases">
        <title>Sequencing the genomes of 1000 actinobacteria strains.</title>
        <authorList>
            <person name="Klenk H.-P."/>
        </authorList>
    </citation>
    <scope>NUCLEOTIDE SEQUENCE [LARGE SCALE GENOMIC DNA]</scope>
    <source>
        <strain evidence="2 3">DSM 13057</strain>
    </source>
</reference>
<dbReference type="Proteomes" id="UP000776164">
    <property type="component" value="Unassembled WGS sequence"/>
</dbReference>
<dbReference type="Pfam" id="PF01047">
    <property type="entry name" value="MarR"/>
    <property type="match status" value="1"/>
</dbReference>
<dbReference type="InterPro" id="IPR036390">
    <property type="entry name" value="WH_DNA-bd_sf"/>
</dbReference>
<dbReference type="Gene3D" id="1.10.10.10">
    <property type="entry name" value="Winged helix-like DNA-binding domain superfamily/Winged helix DNA-binding domain"/>
    <property type="match status" value="1"/>
</dbReference>
<dbReference type="InterPro" id="IPR000835">
    <property type="entry name" value="HTH_MarR-typ"/>
</dbReference>
<organism evidence="2 3">
    <name type="scientific">Subtercola frigoramans</name>
    <dbReference type="NCBI Taxonomy" id="120298"/>
    <lineage>
        <taxon>Bacteria</taxon>
        <taxon>Bacillati</taxon>
        <taxon>Actinomycetota</taxon>
        <taxon>Actinomycetes</taxon>
        <taxon>Micrococcales</taxon>
        <taxon>Microbacteriaceae</taxon>
        <taxon>Subtercola</taxon>
    </lineage>
</organism>
<evidence type="ECO:0000313" key="3">
    <source>
        <dbReference type="Proteomes" id="UP000776164"/>
    </source>
</evidence>
<keyword evidence="2" id="KW-0238">DNA-binding</keyword>
<evidence type="ECO:0000313" key="2">
    <source>
        <dbReference type="EMBL" id="MBM7473046.1"/>
    </source>
</evidence>
<protein>
    <submittedName>
        <fullName evidence="2">DNA-binding MarR family transcriptional regulator</fullName>
    </submittedName>
</protein>
<dbReference type="InterPro" id="IPR036388">
    <property type="entry name" value="WH-like_DNA-bd_sf"/>
</dbReference>
<dbReference type="PRINTS" id="PR00598">
    <property type="entry name" value="HTHMARR"/>
</dbReference>
<dbReference type="GO" id="GO:0003677">
    <property type="term" value="F:DNA binding"/>
    <property type="evidence" value="ECO:0007669"/>
    <property type="project" value="UniProtKB-KW"/>
</dbReference>
<comment type="caution">
    <text evidence="2">The sequence shown here is derived from an EMBL/GenBank/DDBJ whole genome shotgun (WGS) entry which is preliminary data.</text>
</comment>
<dbReference type="SMART" id="SM00347">
    <property type="entry name" value="HTH_MARR"/>
    <property type="match status" value="1"/>
</dbReference>
<dbReference type="SUPFAM" id="SSF46785">
    <property type="entry name" value="Winged helix' DNA-binding domain"/>
    <property type="match status" value="1"/>
</dbReference>
<evidence type="ECO:0000259" key="1">
    <source>
        <dbReference type="PROSITE" id="PS50995"/>
    </source>
</evidence>
<sequence length="163" mass="17348">MFGQTGPIQAVDGLPAATLVLLRALDKMRSRFASERELTLSELRVLSRIAEARQASPKMLAGSMNLTTGAVTAISDRLVERDLIVRVAHPSDRRAIFLELTPAGEAVMAGVYDDYRGAITAVADTMTGEETELLEGLLLRLATSLGYPLEDGLAGAQSTTSAT</sequence>
<keyword evidence="3" id="KW-1185">Reference proteome</keyword>
<name>A0ABS2L827_9MICO</name>
<dbReference type="PANTHER" id="PTHR33164">
    <property type="entry name" value="TRANSCRIPTIONAL REGULATOR, MARR FAMILY"/>
    <property type="match status" value="1"/>
</dbReference>
<feature type="domain" description="HTH marR-type" evidence="1">
    <location>
        <begin position="11"/>
        <end position="143"/>
    </location>
</feature>
<dbReference type="EMBL" id="JAFBBU010000001">
    <property type="protein sequence ID" value="MBM7473046.1"/>
    <property type="molecule type" value="Genomic_DNA"/>
</dbReference>
<dbReference type="PROSITE" id="PS50995">
    <property type="entry name" value="HTH_MARR_2"/>
    <property type="match status" value="1"/>
</dbReference>